<organism evidence="3 4">
    <name type="scientific">Pycnococcus provasolii</name>
    <dbReference type="NCBI Taxonomy" id="41880"/>
    <lineage>
        <taxon>Eukaryota</taxon>
        <taxon>Viridiplantae</taxon>
        <taxon>Chlorophyta</taxon>
        <taxon>Pseudoscourfieldiophyceae</taxon>
        <taxon>Pseudoscourfieldiales</taxon>
        <taxon>Pycnococcaceae</taxon>
        <taxon>Pycnococcus</taxon>
    </lineage>
</organism>
<dbReference type="EMBL" id="BNJQ01000012">
    <property type="protein sequence ID" value="GHP06348.1"/>
    <property type="molecule type" value="Genomic_DNA"/>
</dbReference>
<evidence type="ECO:0000313" key="4">
    <source>
        <dbReference type="Proteomes" id="UP000660262"/>
    </source>
</evidence>
<dbReference type="AlphaFoldDB" id="A0A830HHL9"/>
<dbReference type="Proteomes" id="UP000660262">
    <property type="component" value="Unassembled WGS sequence"/>
</dbReference>
<feature type="compositionally biased region" description="Low complexity" evidence="2">
    <location>
        <begin position="316"/>
        <end position="326"/>
    </location>
</feature>
<feature type="region of interest" description="Disordered" evidence="2">
    <location>
        <begin position="1"/>
        <end position="28"/>
    </location>
</feature>
<accession>A0A830HHL9</accession>
<feature type="coiled-coil region" evidence="1">
    <location>
        <begin position="202"/>
        <end position="286"/>
    </location>
</feature>
<name>A0A830HHL9_9CHLO</name>
<proteinExistence type="predicted"/>
<reference evidence="3" key="1">
    <citation type="submission" date="2020-10" db="EMBL/GenBank/DDBJ databases">
        <title>Unveiling of a novel bifunctional photoreceptor, Dualchrome1, isolated from a cosmopolitan green alga.</title>
        <authorList>
            <person name="Suzuki S."/>
            <person name="Kawachi M."/>
        </authorList>
    </citation>
    <scope>NUCLEOTIDE SEQUENCE</scope>
    <source>
        <strain evidence="3">NIES 2893</strain>
    </source>
</reference>
<keyword evidence="4" id="KW-1185">Reference proteome</keyword>
<evidence type="ECO:0000313" key="3">
    <source>
        <dbReference type="EMBL" id="GHP06348.1"/>
    </source>
</evidence>
<keyword evidence="1" id="KW-0175">Coiled coil</keyword>
<evidence type="ECO:0000256" key="1">
    <source>
        <dbReference type="SAM" id="Coils"/>
    </source>
</evidence>
<evidence type="ECO:0000256" key="2">
    <source>
        <dbReference type="SAM" id="MobiDB-lite"/>
    </source>
</evidence>
<comment type="caution">
    <text evidence="3">The sequence shown here is derived from an EMBL/GenBank/DDBJ whole genome shotgun (WGS) entry which is preliminary data.</text>
</comment>
<gene>
    <name evidence="3" type="ORF">PPROV_000509500</name>
</gene>
<protein>
    <submittedName>
        <fullName evidence="3">Uncharacterized protein</fullName>
    </submittedName>
</protein>
<feature type="region of interest" description="Disordered" evidence="2">
    <location>
        <begin position="305"/>
        <end position="336"/>
    </location>
</feature>
<sequence>MVSGDGAQPAPSASFEPSTTDGDAPSFGAHVYGEALRSMQVPTSLQDDWDRLHFASLECHVGDTPTAGGWPHASGSKRARAALDHGGGPVAVAGVGYDDVRSSSYPEGAFVKASPVARRDVVQLAEYAARLWPRGREDSLALIELLGGLVTTLTTGLRGADDAAQKVKNAAVRHVESEWRRRADRMVRDAEAAKDVYYAKVMADKEAAFAKERQELREEIKKMQRHSEYAAEDQRRELAAIEQARDRAERALTSEKAKVDRLTGEREELRERVAEMRREETMMRREVGLLQRHVDPDELEKIQNKLYGGSGGASSGGSAAPAAAAAAPPPAQDDTVMGEDVAEDELPSTEEELAALEAKASAGLLLTDEELERMRDLQAAEPRSTEEELAALEAKASAGMLLTDEELERMRDLQTAEPPSAEEELAALEAKASAGMLLTDEELERMRDLQTAEPPSAEEELAALEAKASAGMLLTDEELERMRILREIRRVVQE</sequence>